<name>A0ABS5QBQ3_9PROT</name>
<dbReference type="InterPro" id="IPR001433">
    <property type="entry name" value="OxRdtase_FAD/NAD-bd"/>
</dbReference>
<dbReference type="RefSeq" id="WP_213669809.1">
    <property type="nucleotide sequence ID" value="NZ_JAHCDA010000002.1"/>
</dbReference>
<keyword evidence="3" id="KW-0813">Transport</keyword>
<evidence type="ECO:0000313" key="9">
    <source>
        <dbReference type="Proteomes" id="UP000766336"/>
    </source>
</evidence>
<keyword evidence="5" id="KW-0812">Transmembrane</keyword>
<accession>A0ABS5QBQ3</accession>
<sequence>MSPETERYLTAAAVLLTYAAFCGLVLWRRRRKHSLAPIGGKTGNDPVLVAYASQTGFAEEVARRSAEALQEGGVPARLAPLEALDGPALAKAGRAVFVISTTGEGDAPDHATRFVRRVMGERAALEKLDYGLLALGDSSYARYCAFGRQLDAWLQTQGATPLFDRIEVDDGDGGALRHWQYHLGKLTGGPAAPDWAPARFAEWRLVERHLLNPGSPGGPAYHLVLEPTEGGAEWQAGDIAEIGPRNARAALDRFPPYFTEALRDRMLPDDPAELAGASPEQARERLKPLPHREYSIASIPADGRLELVVRQARHPDGRLGIGSGWLTEYAPIGSPIALRVRSNRSFHGPDGGRPMILIGNGTGIAGLRAHLRARAAGGRKDNWLVFGERTRAQDYLFRGEIEAWAAKGILARLDLAFSRDQERRLYVQDRLREAADTLREWVAKGAAIYVCGSLEGMAAGVHAALLEALGQEELERLAEDGRYRRDVY</sequence>
<reference evidence="8 9" key="1">
    <citation type="submission" date="2021-05" db="EMBL/GenBank/DDBJ databases">
        <title>Roseococcus sp. XZZS9, whole genome shotgun sequencing project.</title>
        <authorList>
            <person name="Zhao G."/>
            <person name="Shen L."/>
        </authorList>
    </citation>
    <scope>NUCLEOTIDE SEQUENCE [LARGE SCALE GENOMIC DNA]</scope>
    <source>
        <strain evidence="8 9">XZZS9</strain>
    </source>
</reference>
<keyword evidence="5" id="KW-0472">Membrane</keyword>
<organism evidence="8 9">
    <name type="scientific">Roseococcus pinisoli</name>
    <dbReference type="NCBI Taxonomy" id="2835040"/>
    <lineage>
        <taxon>Bacteria</taxon>
        <taxon>Pseudomonadati</taxon>
        <taxon>Pseudomonadota</taxon>
        <taxon>Alphaproteobacteria</taxon>
        <taxon>Acetobacterales</taxon>
        <taxon>Roseomonadaceae</taxon>
        <taxon>Roseococcus</taxon>
    </lineage>
</organism>
<evidence type="ECO:0000259" key="7">
    <source>
        <dbReference type="PROSITE" id="PS51384"/>
    </source>
</evidence>
<keyword evidence="5" id="KW-1133">Transmembrane helix</keyword>
<dbReference type="InterPro" id="IPR001709">
    <property type="entry name" value="Flavoprot_Pyr_Nucl_cyt_Rdtase"/>
</dbReference>
<dbReference type="SUPFAM" id="SSF52343">
    <property type="entry name" value="Ferredoxin reductase-like, C-terminal NADP-linked domain"/>
    <property type="match status" value="1"/>
</dbReference>
<dbReference type="CDD" id="cd06200">
    <property type="entry name" value="SiR_like1"/>
    <property type="match status" value="1"/>
</dbReference>
<evidence type="ECO:0000313" key="8">
    <source>
        <dbReference type="EMBL" id="MBS7811116.1"/>
    </source>
</evidence>
<dbReference type="EC" id="1.6.2.4" evidence="4"/>
<comment type="caution">
    <text evidence="8">The sequence shown here is derived from an EMBL/GenBank/DDBJ whole genome shotgun (WGS) entry which is preliminary data.</text>
</comment>
<dbReference type="Gene3D" id="3.40.50.360">
    <property type="match status" value="1"/>
</dbReference>
<dbReference type="EMBL" id="JAHCDA010000002">
    <property type="protein sequence ID" value="MBS7811116.1"/>
    <property type="molecule type" value="Genomic_DNA"/>
</dbReference>
<dbReference type="PROSITE" id="PS51384">
    <property type="entry name" value="FAD_FR"/>
    <property type="match status" value="1"/>
</dbReference>
<evidence type="ECO:0000256" key="5">
    <source>
        <dbReference type="SAM" id="Phobius"/>
    </source>
</evidence>
<keyword evidence="9" id="KW-1185">Reference proteome</keyword>
<evidence type="ECO:0000256" key="4">
    <source>
        <dbReference type="ARBA" id="ARBA00023797"/>
    </source>
</evidence>
<dbReference type="PRINTS" id="PR00369">
    <property type="entry name" value="FLAVODOXIN"/>
</dbReference>
<dbReference type="InterPro" id="IPR039261">
    <property type="entry name" value="FNR_nucleotide-bd"/>
</dbReference>
<keyword evidence="2" id="KW-0288">FMN</keyword>
<evidence type="ECO:0000259" key="6">
    <source>
        <dbReference type="PROSITE" id="PS50902"/>
    </source>
</evidence>
<dbReference type="PRINTS" id="PR00371">
    <property type="entry name" value="FPNCR"/>
</dbReference>
<protein>
    <recommendedName>
        <fullName evidence="4">NADPH--hemoprotein reductase</fullName>
        <ecNumber evidence="4">1.6.2.4</ecNumber>
    </recommendedName>
</protein>
<dbReference type="SUPFAM" id="SSF63380">
    <property type="entry name" value="Riboflavin synthase domain-like"/>
    <property type="match status" value="1"/>
</dbReference>
<dbReference type="InterPro" id="IPR029039">
    <property type="entry name" value="Flavoprotein-like_sf"/>
</dbReference>
<dbReference type="Pfam" id="PF00175">
    <property type="entry name" value="NAD_binding_1"/>
    <property type="match status" value="1"/>
</dbReference>
<dbReference type="Proteomes" id="UP000766336">
    <property type="component" value="Unassembled WGS sequence"/>
</dbReference>
<dbReference type="InterPro" id="IPR017927">
    <property type="entry name" value="FAD-bd_FR_type"/>
</dbReference>
<keyword evidence="3" id="KW-0249">Electron transport</keyword>
<dbReference type="Gene3D" id="3.40.50.80">
    <property type="entry name" value="Nucleotide-binding domain of ferredoxin-NADP reductase (FNR) module"/>
    <property type="match status" value="1"/>
</dbReference>
<evidence type="ECO:0000256" key="2">
    <source>
        <dbReference type="ARBA" id="ARBA00022643"/>
    </source>
</evidence>
<dbReference type="PANTHER" id="PTHR19384">
    <property type="entry name" value="NITRIC OXIDE SYNTHASE-RELATED"/>
    <property type="match status" value="1"/>
</dbReference>
<proteinExistence type="predicted"/>
<feature type="domain" description="FAD-binding FR-type" evidence="7">
    <location>
        <begin position="198"/>
        <end position="349"/>
    </location>
</feature>
<evidence type="ECO:0000256" key="1">
    <source>
        <dbReference type="ARBA" id="ARBA00022630"/>
    </source>
</evidence>
<evidence type="ECO:0000256" key="3">
    <source>
        <dbReference type="ARBA" id="ARBA00022982"/>
    </source>
</evidence>
<dbReference type="PANTHER" id="PTHR19384:SF17">
    <property type="entry name" value="NADPH--CYTOCHROME P450 REDUCTASE"/>
    <property type="match status" value="1"/>
</dbReference>
<dbReference type="InterPro" id="IPR017938">
    <property type="entry name" value="Riboflavin_synthase-like_b-brl"/>
</dbReference>
<dbReference type="InterPro" id="IPR001094">
    <property type="entry name" value="Flavdoxin-like"/>
</dbReference>
<feature type="domain" description="Flavodoxin-like" evidence="6">
    <location>
        <begin position="47"/>
        <end position="184"/>
    </location>
</feature>
<dbReference type="Pfam" id="PF00258">
    <property type="entry name" value="Flavodoxin_1"/>
    <property type="match status" value="1"/>
</dbReference>
<feature type="transmembrane region" description="Helical" evidence="5">
    <location>
        <begin position="6"/>
        <end position="27"/>
    </location>
</feature>
<keyword evidence="1" id="KW-0285">Flavoprotein</keyword>
<dbReference type="InterPro" id="IPR008254">
    <property type="entry name" value="Flavodoxin/NO_synth"/>
</dbReference>
<gene>
    <name evidence="8" type="ORF">KHU32_09225</name>
</gene>
<dbReference type="SUPFAM" id="SSF52218">
    <property type="entry name" value="Flavoproteins"/>
    <property type="match status" value="1"/>
</dbReference>
<dbReference type="PROSITE" id="PS50902">
    <property type="entry name" value="FLAVODOXIN_LIKE"/>
    <property type="match status" value="1"/>
</dbReference>